<organism evidence="2 3">
    <name type="scientific">Plasmodium falciparum (isolate Camp / Malaysia)</name>
    <dbReference type="NCBI Taxonomy" id="5835"/>
    <lineage>
        <taxon>Eukaryota</taxon>
        <taxon>Sar</taxon>
        <taxon>Alveolata</taxon>
        <taxon>Apicomplexa</taxon>
        <taxon>Aconoidasida</taxon>
        <taxon>Haemosporida</taxon>
        <taxon>Plasmodiidae</taxon>
        <taxon>Plasmodium</taxon>
        <taxon>Plasmodium (Laverania)</taxon>
    </lineage>
</organism>
<sequence>MHIIHYNIIIYYNIFFIYSSFKFRIFLKLNGYQRNIFRSNLYIYEESIHLSAEIKFQCRSCMQEK</sequence>
<dbReference type="EMBL" id="KI927515">
    <property type="protein sequence ID" value="ETW61243.1"/>
    <property type="molecule type" value="Genomic_DNA"/>
</dbReference>
<evidence type="ECO:0000313" key="3">
    <source>
        <dbReference type="Proteomes" id="UP000030694"/>
    </source>
</evidence>
<feature type="transmembrane region" description="Helical" evidence="1">
    <location>
        <begin position="6"/>
        <end position="27"/>
    </location>
</feature>
<gene>
    <name evidence="2" type="ORF">PFMC_02663</name>
</gene>
<dbReference type="Proteomes" id="UP000030694">
    <property type="component" value="Unassembled WGS sequence"/>
</dbReference>
<keyword evidence="1" id="KW-1133">Transmembrane helix</keyword>
<name>A0A024X7S8_PLAFC</name>
<evidence type="ECO:0000313" key="2">
    <source>
        <dbReference type="EMBL" id="ETW61243.1"/>
    </source>
</evidence>
<dbReference type="AlphaFoldDB" id="A0A024X7S8"/>
<reference evidence="2 3" key="2">
    <citation type="submission" date="2013-02" db="EMBL/GenBank/DDBJ databases">
        <title>The Genome Sequence of Plasmodium falciparum CAMP/Malaysia.</title>
        <authorList>
            <consortium name="The Broad Institute Genome Sequencing Platform"/>
            <consortium name="The Broad Institute Genome Sequencing Center for Infectious Disease"/>
            <person name="Neafsey D."/>
            <person name="Cheeseman I."/>
            <person name="Volkman S."/>
            <person name="Adams J."/>
            <person name="Walker B."/>
            <person name="Young S.K."/>
            <person name="Zeng Q."/>
            <person name="Gargeya S."/>
            <person name="Fitzgerald M."/>
            <person name="Haas B."/>
            <person name="Abouelleil A."/>
            <person name="Alvarado L."/>
            <person name="Arachchi H.M."/>
            <person name="Berlin A.M."/>
            <person name="Chapman S.B."/>
            <person name="Dewar J."/>
            <person name="Goldberg J."/>
            <person name="Griggs A."/>
            <person name="Gujja S."/>
            <person name="Hansen M."/>
            <person name="Howarth C."/>
            <person name="Imamovic A."/>
            <person name="Larimer J."/>
            <person name="McCowan C."/>
            <person name="Murphy C."/>
            <person name="Neiman D."/>
            <person name="Pearson M."/>
            <person name="Priest M."/>
            <person name="Roberts A."/>
            <person name="Saif S."/>
            <person name="Shea T."/>
            <person name="Sisk P."/>
            <person name="Sykes S."/>
            <person name="Wortman J."/>
            <person name="Nusbaum C."/>
            <person name="Birren B."/>
        </authorList>
    </citation>
    <scope>NUCLEOTIDE SEQUENCE [LARGE SCALE GENOMIC DNA]</scope>
    <source>
        <strain evidence="2 3">CAMP/Malaysia</strain>
    </source>
</reference>
<keyword evidence="1" id="KW-0812">Transmembrane</keyword>
<proteinExistence type="predicted"/>
<keyword evidence="1" id="KW-0472">Membrane</keyword>
<reference evidence="2 3" key="1">
    <citation type="submission" date="2013-02" db="EMBL/GenBank/DDBJ databases">
        <title>The Genome Annotation of Plasmodium falciparum CAMP/Malaysia.</title>
        <authorList>
            <consortium name="The Broad Institute Genome Sequencing Platform"/>
            <consortium name="The Broad Institute Genome Sequencing Center for Infectious Disease"/>
            <person name="Neafsey D."/>
            <person name="Hoffman S."/>
            <person name="Volkman S."/>
            <person name="Rosenthal P."/>
            <person name="Walker B."/>
            <person name="Young S.K."/>
            <person name="Zeng Q."/>
            <person name="Gargeya S."/>
            <person name="Fitzgerald M."/>
            <person name="Haas B."/>
            <person name="Abouelleil A."/>
            <person name="Allen A.W."/>
            <person name="Alvarado L."/>
            <person name="Arachchi H.M."/>
            <person name="Berlin A.M."/>
            <person name="Chapman S.B."/>
            <person name="Gainer-Dewar J."/>
            <person name="Goldberg J."/>
            <person name="Griggs A."/>
            <person name="Gujja S."/>
            <person name="Hansen M."/>
            <person name="Howarth C."/>
            <person name="Imamovic A."/>
            <person name="Ireland A."/>
            <person name="Larimer J."/>
            <person name="McCowan C."/>
            <person name="Murphy C."/>
            <person name="Pearson M."/>
            <person name="Poon T.W."/>
            <person name="Priest M."/>
            <person name="Roberts A."/>
            <person name="Saif S."/>
            <person name="Shea T."/>
            <person name="Sisk P."/>
            <person name="Sykes S."/>
            <person name="Wortman J."/>
            <person name="Nusbaum C."/>
            <person name="Birren B."/>
        </authorList>
    </citation>
    <scope>NUCLEOTIDE SEQUENCE [LARGE SCALE GENOMIC DNA]</scope>
    <source>
        <strain evidence="2 3">CAMP/Malaysia</strain>
    </source>
</reference>
<protein>
    <submittedName>
        <fullName evidence="2">Uncharacterized protein</fullName>
    </submittedName>
</protein>
<evidence type="ECO:0000256" key="1">
    <source>
        <dbReference type="SAM" id="Phobius"/>
    </source>
</evidence>
<accession>A0A024X7S8</accession>